<evidence type="ECO:0000313" key="3">
    <source>
        <dbReference type="Proteomes" id="UP000245916"/>
    </source>
</evidence>
<sequence>MKLVSGAALGLALALAGAIAATSPGLAQEQAEIVLNEQERTALQALKTALETKDYAAATSALATAQQAARSGYSRYLASSLQLRLGLETKNYGLQKTAIDAMIGSGAAPAASLPQLLKSQGALAMSAGEYEDAEASFARWTQAAPNDPEAFLALAQAKTARDKVPETIPLIANAIKLQQAANRPVPEAWYLRGLKHAFDARMVAESLDFSRGLIAAYPTPENWRDVLLVRRDLGQLDPAATVDLLRLLRNTKGLAGERDYYALAEALTAAGFGAEAKAVLDEGVAAKMVDASEARTKELLAAAKKATTASSALAGLETKATSAATGAAAMTAADAYFGHGDYAKASALYRAALQKGSVDPNVANTRLGMALGLAGQKVEAETALRAVTGTRADLAALWLLWLAQRG</sequence>
<dbReference type="RefSeq" id="WP_109272304.1">
    <property type="nucleotide sequence ID" value="NZ_QFFF01000002.1"/>
</dbReference>
<feature type="chain" id="PRO_5015452908" evidence="1">
    <location>
        <begin position="28"/>
        <end position="406"/>
    </location>
</feature>
<dbReference type="Gene3D" id="1.25.40.10">
    <property type="entry name" value="Tetratricopeptide repeat domain"/>
    <property type="match status" value="2"/>
</dbReference>
<organism evidence="2 3">
    <name type="scientific">Allosphingosinicella humi</name>
    <dbReference type="NCBI Taxonomy" id="2068657"/>
    <lineage>
        <taxon>Bacteria</taxon>
        <taxon>Pseudomonadati</taxon>
        <taxon>Pseudomonadota</taxon>
        <taxon>Alphaproteobacteria</taxon>
        <taxon>Sphingomonadales</taxon>
        <taxon>Sphingomonadaceae</taxon>
        <taxon>Allosphingosinicella</taxon>
    </lineage>
</organism>
<name>A0A2U2IYT4_9SPHN</name>
<dbReference type="SUPFAM" id="SSF48452">
    <property type="entry name" value="TPR-like"/>
    <property type="match status" value="1"/>
</dbReference>
<dbReference type="EMBL" id="QFFF01000002">
    <property type="protein sequence ID" value="PWG01242.1"/>
    <property type="molecule type" value="Genomic_DNA"/>
</dbReference>
<accession>A0A2U2IYT4</accession>
<proteinExistence type="predicted"/>
<protein>
    <submittedName>
        <fullName evidence="2">Uncharacterized protein</fullName>
    </submittedName>
</protein>
<keyword evidence="3" id="KW-1185">Reference proteome</keyword>
<reference evidence="2 3" key="1">
    <citation type="submission" date="2018-05" db="EMBL/GenBank/DDBJ databases">
        <title>Genome of Sphingosinicella humi QZX222.</title>
        <authorList>
            <person name="Qiao Z."/>
            <person name="Wang G."/>
        </authorList>
    </citation>
    <scope>NUCLEOTIDE SEQUENCE [LARGE SCALE GENOMIC DNA]</scope>
    <source>
        <strain evidence="2 3">QZX222</strain>
    </source>
</reference>
<gene>
    <name evidence="2" type="ORF">DF286_14010</name>
</gene>
<dbReference type="InterPro" id="IPR011990">
    <property type="entry name" value="TPR-like_helical_dom_sf"/>
</dbReference>
<comment type="caution">
    <text evidence="2">The sequence shown here is derived from an EMBL/GenBank/DDBJ whole genome shotgun (WGS) entry which is preliminary data.</text>
</comment>
<dbReference type="OrthoDB" id="7325958at2"/>
<dbReference type="Proteomes" id="UP000245916">
    <property type="component" value="Unassembled WGS sequence"/>
</dbReference>
<feature type="signal peptide" evidence="1">
    <location>
        <begin position="1"/>
        <end position="27"/>
    </location>
</feature>
<evidence type="ECO:0000313" key="2">
    <source>
        <dbReference type="EMBL" id="PWG01242.1"/>
    </source>
</evidence>
<dbReference type="AlphaFoldDB" id="A0A2U2IYT4"/>
<keyword evidence="1" id="KW-0732">Signal</keyword>
<evidence type="ECO:0000256" key="1">
    <source>
        <dbReference type="SAM" id="SignalP"/>
    </source>
</evidence>